<dbReference type="RefSeq" id="XP_002288767.1">
    <property type="nucleotide sequence ID" value="XM_002288731.1"/>
</dbReference>
<feature type="region of interest" description="Disordered" evidence="1">
    <location>
        <begin position="226"/>
        <end position="257"/>
    </location>
</feature>
<organism evidence="3 4">
    <name type="scientific">Thalassiosira pseudonana</name>
    <name type="common">Marine diatom</name>
    <name type="synonym">Cyclotella nana</name>
    <dbReference type="NCBI Taxonomy" id="35128"/>
    <lineage>
        <taxon>Eukaryota</taxon>
        <taxon>Sar</taxon>
        <taxon>Stramenopiles</taxon>
        <taxon>Ochrophyta</taxon>
        <taxon>Bacillariophyta</taxon>
        <taxon>Coscinodiscophyceae</taxon>
        <taxon>Thalassiosirophycidae</taxon>
        <taxon>Thalassiosirales</taxon>
        <taxon>Thalassiosiraceae</taxon>
        <taxon>Thalassiosira</taxon>
    </lineage>
</organism>
<evidence type="ECO:0000313" key="4">
    <source>
        <dbReference type="Proteomes" id="UP000001449"/>
    </source>
</evidence>
<accession>B8BXG5</accession>
<dbReference type="PaxDb" id="35128-Thaps3322"/>
<dbReference type="KEGG" id="tps:THAPSDRAFT_3322"/>
<dbReference type="eggNOG" id="ENOG502SWRS">
    <property type="taxonomic scope" value="Eukaryota"/>
</dbReference>
<keyword evidence="2" id="KW-0472">Membrane</keyword>
<dbReference type="AlphaFoldDB" id="B8BXG5"/>
<dbReference type="EMBL" id="CM000640">
    <property type="protein sequence ID" value="EED94203.1"/>
    <property type="molecule type" value="Genomic_DNA"/>
</dbReference>
<feature type="compositionally biased region" description="Basic and acidic residues" evidence="1">
    <location>
        <begin position="231"/>
        <end position="242"/>
    </location>
</feature>
<feature type="compositionally biased region" description="Basic residues" evidence="1">
    <location>
        <begin position="248"/>
        <end position="257"/>
    </location>
</feature>
<evidence type="ECO:0000313" key="3">
    <source>
        <dbReference type="EMBL" id="EED94203.1"/>
    </source>
</evidence>
<dbReference type="GeneID" id="7444080"/>
<keyword evidence="2" id="KW-0812">Transmembrane</keyword>
<dbReference type="InParanoid" id="B8BXG5"/>
<sequence>MLGFSSLNAIYWPWYVFDFTPAVNASAQTRFELGQIDAETLDLLSMDTSIGYVGLGMAMLFWCGAVAYPTHLISAIWKLDDTEAEVDENEQSLAISTHKLPFINEPSVLDKAVFDPEDNQFKGKHRVAFTEAELKADSNIKFFSPGDVSIRGDKESHDIIVKFDGDFGKKHGHLALQKGDGSSMMQNYLLDIGSEDEVMEGANPHLLRGLLFHEYKIQQDAMYTGGKSKKLKDSGDGTDGKQLEPITFRKRTFKKKR</sequence>
<protein>
    <submittedName>
        <fullName evidence="3">Uncharacterized protein</fullName>
    </submittedName>
</protein>
<keyword evidence="4" id="KW-1185">Reference proteome</keyword>
<dbReference type="Proteomes" id="UP000001449">
    <property type="component" value="Chromosome 3"/>
</dbReference>
<feature type="transmembrane region" description="Helical" evidence="2">
    <location>
        <begin position="49"/>
        <end position="68"/>
    </location>
</feature>
<keyword evidence="2" id="KW-1133">Transmembrane helix</keyword>
<evidence type="ECO:0000256" key="1">
    <source>
        <dbReference type="SAM" id="MobiDB-lite"/>
    </source>
</evidence>
<reference evidence="3 4" key="1">
    <citation type="journal article" date="2004" name="Science">
        <title>The genome of the diatom Thalassiosira pseudonana: ecology, evolution, and metabolism.</title>
        <authorList>
            <person name="Armbrust E.V."/>
            <person name="Berges J.A."/>
            <person name="Bowler C."/>
            <person name="Green B.R."/>
            <person name="Martinez D."/>
            <person name="Putnam N.H."/>
            <person name="Zhou S."/>
            <person name="Allen A.E."/>
            <person name="Apt K.E."/>
            <person name="Bechner M."/>
            <person name="Brzezinski M.A."/>
            <person name="Chaal B.K."/>
            <person name="Chiovitti A."/>
            <person name="Davis A.K."/>
            <person name="Demarest M.S."/>
            <person name="Detter J.C."/>
            <person name="Glavina T."/>
            <person name="Goodstein D."/>
            <person name="Hadi M.Z."/>
            <person name="Hellsten U."/>
            <person name="Hildebrand M."/>
            <person name="Jenkins B.D."/>
            <person name="Jurka J."/>
            <person name="Kapitonov V.V."/>
            <person name="Kroger N."/>
            <person name="Lau W.W."/>
            <person name="Lane T.W."/>
            <person name="Larimer F.W."/>
            <person name="Lippmeier J.C."/>
            <person name="Lucas S."/>
            <person name="Medina M."/>
            <person name="Montsant A."/>
            <person name="Obornik M."/>
            <person name="Parker M.S."/>
            <person name="Palenik B."/>
            <person name="Pazour G.J."/>
            <person name="Richardson P.M."/>
            <person name="Rynearson T.A."/>
            <person name="Saito M.A."/>
            <person name="Schwartz D.C."/>
            <person name="Thamatrakoln K."/>
            <person name="Valentin K."/>
            <person name="Vardi A."/>
            <person name="Wilkerson F.P."/>
            <person name="Rokhsar D.S."/>
        </authorList>
    </citation>
    <scope>NUCLEOTIDE SEQUENCE [LARGE SCALE GENOMIC DNA]</scope>
    <source>
        <strain evidence="3 4">CCMP1335</strain>
    </source>
</reference>
<name>B8BXG5_THAPS</name>
<dbReference type="HOGENOM" id="CLU_1083708_0_0_1"/>
<gene>
    <name evidence="3" type="ORF">THAPSDRAFT_3322</name>
</gene>
<proteinExistence type="predicted"/>
<reference evidence="3 4" key="2">
    <citation type="journal article" date="2008" name="Nature">
        <title>The Phaeodactylum genome reveals the evolutionary history of diatom genomes.</title>
        <authorList>
            <person name="Bowler C."/>
            <person name="Allen A.E."/>
            <person name="Badger J.H."/>
            <person name="Grimwood J."/>
            <person name="Jabbari K."/>
            <person name="Kuo A."/>
            <person name="Maheswari U."/>
            <person name="Martens C."/>
            <person name="Maumus F."/>
            <person name="Otillar R.P."/>
            <person name="Rayko E."/>
            <person name="Salamov A."/>
            <person name="Vandepoele K."/>
            <person name="Beszteri B."/>
            <person name="Gruber A."/>
            <person name="Heijde M."/>
            <person name="Katinka M."/>
            <person name="Mock T."/>
            <person name="Valentin K."/>
            <person name="Verret F."/>
            <person name="Berges J.A."/>
            <person name="Brownlee C."/>
            <person name="Cadoret J.P."/>
            <person name="Chiovitti A."/>
            <person name="Choi C.J."/>
            <person name="Coesel S."/>
            <person name="De Martino A."/>
            <person name="Detter J.C."/>
            <person name="Durkin C."/>
            <person name="Falciatore A."/>
            <person name="Fournet J."/>
            <person name="Haruta M."/>
            <person name="Huysman M.J."/>
            <person name="Jenkins B.D."/>
            <person name="Jiroutova K."/>
            <person name="Jorgensen R.E."/>
            <person name="Joubert Y."/>
            <person name="Kaplan A."/>
            <person name="Kroger N."/>
            <person name="Kroth P.G."/>
            <person name="La Roche J."/>
            <person name="Lindquist E."/>
            <person name="Lommer M."/>
            <person name="Martin-Jezequel V."/>
            <person name="Lopez P.J."/>
            <person name="Lucas S."/>
            <person name="Mangogna M."/>
            <person name="McGinnis K."/>
            <person name="Medlin L.K."/>
            <person name="Montsant A."/>
            <person name="Oudot-Le Secq M.P."/>
            <person name="Napoli C."/>
            <person name="Obornik M."/>
            <person name="Parker M.S."/>
            <person name="Petit J.L."/>
            <person name="Porcel B.M."/>
            <person name="Poulsen N."/>
            <person name="Robison M."/>
            <person name="Rychlewski L."/>
            <person name="Rynearson T.A."/>
            <person name="Schmutz J."/>
            <person name="Shapiro H."/>
            <person name="Siaut M."/>
            <person name="Stanley M."/>
            <person name="Sussman M.R."/>
            <person name="Taylor A.R."/>
            <person name="Vardi A."/>
            <person name="von Dassow P."/>
            <person name="Vyverman W."/>
            <person name="Willis A."/>
            <person name="Wyrwicz L.S."/>
            <person name="Rokhsar D.S."/>
            <person name="Weissenbach J."/>
            <person name="Armbrust E.V."/>
            <person name="Green B.R."/>
            <person name="Van de Peer Y."/>
            <person name="Grigoriev I.V."/>
        </authorList>
    </citation>
    <scope>NUCLEOTIDE SEQUENCE [LARGE SCALE GENOMIC DNA]</scope>
    <source>
        <strain evidence="3 4">CCMP1335</strain>
    </source>
</reference>
<evidence type="ECO:0000256" key="2">
    <source>
        <dbReference type="SAM" id="Phobius"/>
    </source>
</evidence>